<sequence>MEKYEGRCLRPEGIKRVKEQLISPLESKLNPFSGPPVVVPGEVERLGHYCIQVATTAARLSILNNFFYVVSSLDLNS</sequence>
<accession>A0A834P1K6</accession>
<comment type="caution">
    <text evidence="1">The sequence shown here is derived from an EMBL/GenBank/DDBJ whole genome shotgun (WGS) entry which is preliminary data.</text>
</comment>
<name>A0A834P1K6_VESPE</name>
<proteinExistence type="predicted"/>
<protein>
    <submittedName>
        <fullName evidence="1">Uncharacterized protein</fullName>
    </submittedName>
</protein>
<dbReference type="Proteomes" id="UP000600918">
    <property type="component" value="Unassembled WGS sequence"/>
</dbReference>
<keyword evidence="2" id="KW-1185">Reference proteome</keyword>
<reference evidence="1" key="1">
    <citation type="journal article" date="2020" name="G3 (Bethesda)">
        <title>High-Quality Assemblies for Three Invasive Social Wasps from the &lt;i&gt;Vespula&lt;/i&gt; Genus.</title>
        <authorList>
            <person name="Harrop T.W.R."/>
            <person name="Guhlin J."/>
            <person name="McLaughlin G.M."/>
            <person name="Permina E."/>
            <person name="Stockwell P."/>
            <person name="Gilligan J."/>
            <person name="Le Lec M.F."/>
            <person name="Gruber M.A.M."/>
            <person name="Quinn O."/>
            <person name="Lovegrove M."/>
            <person name="Duncan E.J."/>
            <person name="Remnant E.J."/>
            <person name="Van Eeckhoven J."/>
            <person name="Graham B."/>
            <person name="Knapp R.A."/>
            <person name="Langford K.W."/>
            <person name="Kronenberg Z."/>
            <person name="Press M.O."/>
            <person name="Eacker S.M."/>
            <person name="Wilson-Rankin E.E."/>
            <person name="Purcell J."/>
            <person name="Lester P.J."/>
            <person name="Dearden P.K."/>
        </authorList>
    </citation>
    <scope>NUCLEOTIDE SEQUENCE</scope>
    <source>
        <strain evidence="1">Volc-1</strain>
    </source>
</reference>
<evidence type="ECO:0000313" key="1">
    <source>
        <dbReference type="EMBL" id="KAF7425148.1"/>
    </source>
</evidence>
<organism evidence="1 2">
    <name type="scientific">Vespula pensylvanica</name>
    <name type="common">Western yellow jacket</name>
    <name type="synonym">Wasp</name>
    <dbReference type="NCBI Taxonomy" id="30213"/>
    <lineage>
        <taxon>Eukaryota</taxon>
        <taxon>Metazoa</taxon>
        <taxon>Ecdysozoa</taxon>
        <taxon>Arthropoda</taxon>
        <taxon>Hexapoda</taxon>
        <taxon>Insecta</taxon>
        <taxon>Pterygota</taxon>
        <taxon>Neoptera</taxon>
        <taxon>Endopterygota</taxon>
        <taxon>Hymenoptera</taxon>
        <taxon>Apocrita</taxon>
        <taxon>Aculeata</taxon>
        <taxon>Vespoidea</taxon>
        <taxon>Vespidae</taxon>
        <taxon>Vespinae</taxon>
        <taxon>Vespula</taxon>
    </lineage>
</organism>
<dbReference type="EMBL" id="JACSDY010000006">
    <property type="protein sequence ID" value="KAF7425148.1"/>
    <property type="molecule type" value="Genomic_DNA"/>
</dbReference>
<dbReference type="AlphaFoldDB" id="A0A834P1K6"/>
<evidence type="ECO:0000313" key="2">
    <source>
        <dbReference type="Proteomes" id="UP000600918"/>
    </source>
</evidence>
<gene>
    <name evidence="1" type="ORF">H0235_007586</name>
</gene>